<accession>A0A367JU42</accession>
<feature type="compositionally biased region" description="Polar residues" evidence="1">
    <location>
        <begin position="8"/>
        <end position="17"/>
    </location>
</feature>
<comment type="caution">
    <text evidence="2">The sequence shown here is derived from an EMBL/GenBank/DDBJ whole genome shotgun (WGS) entry which is preliminary data.</text>
</comment>
<evidence type="ECO:0000256" key="1">
    <source>
        <dbReference type="SAM" id="MobiDB-lite"/>
    </source>
</evidence>
<feature type="non-terminal residue" evidence="2">
    <location>
        <position position="57"/>
    </location>
</feature>
<dbReference type="OrthoDB" id="2290336at2759"/>
<organism evidence="2 3">
    <name type="scientific">Rhizopus stolonifer</name>
    <name type="common">Rhizopus nigricans</name>
    <dbReference type="NCBI Taxonomy" id="4846"/>
    <lineage>
        <taxon>Eukaryota</taxon>
        <taxon>Fungi</taxon>
        <taxon>Fungi incertae sedis</taxon>
        <taxon>Mucoromycota</taxon>
        <taxon>Mucoromycotina</taxon>
        <taxon>Mucoromycetes</taxon>
        <taxon>Mucorales</taxon>
        <taxon>Mucorineae</taxon>
        <taxon>Rhizopodaceae</taxon>
        <taxon>Rhizopus</taxon>
    </lineage>
</organism>
<feature type="region of interest" description="Disordered" evidence="1">
    <location>
        <begin position="37"/>
        <end position="57"/>
    </location>
</feature>
<evidence type="ECO:0000313" key="3">
    <source>
        <dbReference type="Proteomes" id="UP000253551"/>
    </source>
</evidence>
<dbReference type="EMBL" id="PJQM01002686">
    <property type="protein sequence ID" value="RCH93484.1"/>
    <property type="molecule type" value="Genomic_DNA"/>
</dbReference>
<feature type="region of interest" description="Disordered" evidence="1">
    <location>
        <begin position="1"/>
        <end position="24"/>
    </location>
</feature>
<sequence>MAKRRSLGHSQWNNQPTKIPLWRSPGHCEIPDILGNAYLPPTLSPTRSKHKEPAPKR</sequence>
<dbReference type="Proteomes" id="UP000253551">
    <property type="component" value="Unassembled WGS sequence"/>
</dbReference>
<protein>
    <submittedName>
        <fullName evidence="2">Uncharacterized protein</fullName>
    </submittedName>
</protein>
<name>A0A367JU42_RHIST</name>
<proteinExistence type="predicted"/>
<keyword evidence="3" id="KW-1185">Reference proteome</keyword>
<gene>
    <name evidence="2" type="ORF">CU098_000367</name>
</gene>
<dbReference type="AlphaFoldDB" id="A0A367JU42"/>
<evidence type="ECO:0000313" key="2">
    <source>
        <dbReference type="EMBL" id="RCH93484.1"/>
    </source>
</evidence>
<reference evidence="2 3" key="1">
    <citation type="journal article" date="2018" name="G3 (Bethesda)">
        <title>Phylogenetic and Phylogenomic Definition of Rhizopus Species.</title>
        <authorList>
            <person name="Gryganskyi A.P."/>
            <person name="Golan J."/>
            <person name="Dolatabadi S."/>
            <person name="Mondo S."/>
            <person name="Robb S."/>
            <person name="Idnurm A."/>
            <person name="Muszewska A."/>
            <person name="Steczkiewicz K."/>
            <person name="Masonjones S."/>
            <person name="Liao H.L."/>
            <person name="Gajdeczka M.T."/>
            <person name="Anike F."/>
            <person name="Vuek A."/>
            <person name="Anishchenko I.M."/>
            <person name="Voigt K."/>
            <person name="de Hoog G.S."/>
            <person name="Smith M.E."/>
            <person name="Heitman J."/>
            <person name="Vilgalys R."/>
            <person name="Stajich J.E."/>
        </authorList>
    </citation>
    <scope>NUCLEOTIDE SEQUENCE [LARGE SCALE GENOMIC DNA]</scope>
    <source>
        <strain evidence="2 3">LSU 92-RS-03</strain>
    </source>
</reference>